<gene>
    <name evidence="1" type="ORF">S01H1_45026</name>
</gene>
<comment type="caution">
    <text evidence="1">The sequence shown here is derived from an EMBL/GenBank/DDBJ whole genome shotgun (WGS) entry which is preliminary data.</text>
</comment>
<evidence type="ECO:0000313" key="1">
    <source>
        <dbReference type="EMBL" id="GAG11968.1"/>
    </source>
</evidence>
<dbReference type="SUPFAM" id="SSF52540">
    <property type="entry name" value="P-loop containing nucleoside triphosphate hydrolases"/>
    <property type="match status" value="1"/>
</dbReference>
<feature type="non-terminal residue" evidence="1">
    <location>
        <position position="1"/>
    </location>
</feature>
<evidence type="ECO:0008006" key="2">
    <source>
        <dbReference type="Google" id="ProtNLM"/>
    </source>
</evidence>
<protein>
    <recommendedName>
        <fullName evidence="2">Helicase C-terminal domain-containing protein</fullName>
    </recommendedName>
</protein>
<proteinExistence type="predicted"/>
<dbReference type="EMBL" id="BARS01028746">
    <property type="protein sequence ID" value="GAG11968.1"/>
    <property type="molecule type" value="Genomic_DNA"/>
</dbReference>
<sequence length="202" mass="23665">VDVTDVECIVIARLTKSLIVHIQMCGRGLRLHEGKEKCLFLDHAGNFTRLGWPDERQQDYLDDGKKRDNKPKKTKERIPHKCPSCHYLKPIGIHKCPKCGLIAEKIKNVDVIEGELKKLQRKDRKKYSIQEKQDFLAGLNAYAENKNYKQTNGVWPFALYTYKEKFGSRPSNKINWYEVGNISEEVYNFIKHKQIKYAKRKI</sequence>
<dbReference type="InterPro" id="IPR027417">
    <property type="entry name" value="P-loop_NTPase"/>
</dbReference>
<accession>X0VHP5</accession>
<dbReference type="AlphaFoldDB" id="X0VHP5"/>
<dbReference type="Gene3D" id="3.40.50.300">
    <property type="entry name" value="P-loop containing nucleotide triphosphate hydrolases"/>
    <property type="match status" value="1"/>
</dbReference>
<reference evidence="1" key="1">
    <citation type="journal article" date="2014" name="Front. Microbiol.">
        <title>High frequency of phylogenetically diverse reductive dehalogenase-homologous genes in deep subseafloor sedimentary metagenomes.</title>
        <authorList>
            <person name="Kawai M."/>
            <person name="Futagami T."/>
            <person name="Toyoda A."/>
            <person name="Takaki Y."/>
            <person name="Nishi S."/>
            <person name="Hori S."/>
            <person name="Arai W."/>
            <person name="Tsubouchi T."/>
            <person name="Morono Y."/>
            <person name="Uchiyama I."/>
            <person name="Ito T."/>
            <person name="Fujiyama A."/>
            <person name="Inagaki F."/>
            <person name="Takami H."/>
        </authorList>
    </citation>
    <scope>NUCLEOTIDE SEQUENCE</scope>
    <source>
        <strain evidence="1">Expedition CK06-06</strain>
    </source>
</reference>
<organism evidence="1">
    <name type="scientific">marine sediment metagenome</name>
    <dbReference type="NCBI Taxonomy" id="412755"/>
    <lineage>
        <taxon>unclassified sequences</taxon>
        <taxon>metagenomes</taxon>
        <taxon>ecological metagenomes</taxon>
    </lineage>
</organism>
<name>X0VHP5_9ZZZZ</name>